<dbReference type="Proteomes" id="UP001519294">
    <property type="component" value="Unassembled WGS sequence"/>
</dbReference>
<dbReference type="RefSeq" id="WP_029266612.1">
    <property type="nucleotide sequence ID" value="NZ_JAGIKX010000001.1"/>
</dbReference>
<name>A0ABS4S4M0_9BACI</name>
<keyword evidence="2" id="KW-1185">Reference proteome</keyword>
<dbReference type="PANTHER" id="PTHR40084:SF1">
    <property type="entry name" value="PHOSPHOTRANSFERASE"/>
    <property type="match status" value="1"/>
</dbReference>
<organism evidence="1 2">
    <name type="scientific">Virgibacillus alimentarius</name>
    <dbReference type="NCBI Taxonomy" id="698769"/>
    <lineage>
        <taxon>Bacteria</taxon>
        <taxon>Bacillati</taxon>
        <taxon>Bacillota</taxon>
        <taxon>Bacilli</taxon>
        <taxon>Bacillales</taxon>
        <taxon>Bacillaceae</taxon>
        <taxon>Virgibacillus</taxon>
    </lineage>
</organism>
<dbReference type="InterPro" id="IPR010994">
    <property type="entry name" value="RuvA_2-like"/>
</dbReference>
<accession>A0ABS4S4M0</accession>
<proteinExistence type="predicted"/>
<protein>
    <submittedName>
        <fullName evidence="1">Uncharacterized protein (TIGR00375 family)</fullName>
    </submittedName>
</protein>
<reference evidence="1 2" key="1">
    <citation type="submission" date="2021-03" db="EMBL/GenBank/DDBJ databases">
        <title>Genomic Encyclopedia of Type Strains, Phase IV (KMG-IV): sequencing the most valuable type-strain genomes for metagenomic binning, comparative biology and taxonomic classification.</title>
        <authorList>
            <person name="Goeker M."/>
        </authorList>
    </citation>
    <scope>NUCLEOTIDE SEQUENCE [LARGE SCALE GENOMIC DNA]</scope>
    <source>
        <strain evidence="1 2">DSM 25790</strain>
    </source>
</reference>
<dbReference type="SUPFAM" id="SSF89550">
    <property type="entry name" value="PHP domain-like"/>
    <property type="match status" value="1"/>
</dbReference>
<gene>
    <name evidence="1" type="ORF">J2Z81_000369</name>
</gene>
<evidence type="ECO:0000313" key="2">
    <source>
        <dbReference type="Proteomes" id="UP001519294"/>
    </source>
</evidence>
<comment type="caution">
    <text evidence="1">The sequence shown here is derived from an EMBL/GenBank/DDBJ whole genome shotgun (WGS) entry which is preliminary data.</text>
</comment>
<dbReference type="PANTHER" id="PTHR40084">
    <property type="entry name" value="PHOSPHOHYDROLASE, PHP FAMILY"/>
    <property type="match status" value="1"/>
</dbReference>
<dbReference type="EMBL" id="JAGIKX010000001">
    <property type="protein sequence ID" value="MBP2256437.1"/>
    <property type="molecule type" value="Genomic_DNA"/>
</dbReference>
<dbReference type="InterPro" id="IPR016195">
    <property type="entry name" value="Pol/histidinol_Pase-like"/>
</dbReference>
<dbReference type="SUPFAM" id="SSF47781">
    <property type="entry name" value="RuvA domain 2-like"/>
    <property type="match status" value="1"/>
</dbReference>
<evidence type="ECO:0000313" key="1">
    <source>
        <dbReference type="EMBL" id="MBP2256437.1"/>
    </source>
</evidence>
<dbReference type="CDD" id="cd19067">
    <property type="entry name" value="PfuEndoQ-like"/>
    <property type="match status" value="1"/>
</dbReference>
<sequence>MLNSYFADMHIHIGRDMYNKPVKITGAKSLTLTNILKEASRNKGIHMIGVIDSHAPAIQQEIKNLIKANDAEELPGGGIRFEQVTLLLGSEIEVYDNLCQGPVHVLCYFPTLDKIEKFSEWLTTKMKNITLSSQRFYGTGKELQYKVKELSGIFIPAHVFTPFKSLYGKGVKKSLKEVFDPDLIDGIEMGLSSDSTMADQIKELHDYTYLSNSDAHSLAKIAREYQEFAMQEPSFTEFYWALHQVNGREIIRNFGMNPKLGKYYTTVCSNCLEPLTTVEKQCPFCGSTKIIKGVYDRIRELSEPSADKRKRPPYLYQVPLEYLPKLGPKTFKKLLDQFQTEMNIIHNVKLEDLKEIIPEKLANAIIQMREGKIQIKAGGGGKYGSITSS</sequence>
<dbReference type="Gene3D" id="1.10.150.20">
    <property type="entry name" value="5' to 3' exonuclease, C-terminal subdomain"/>
    <property type="match status" value="1"/>
</dbReference>
<dbReference type="Gene3D" id="3.20.20.140">
    <property type="entry name" value="Metal-dependent hydrolases"/>
    <property type="match status" value="1"/>
</dbReference>